<dbReference type="Pfam" id="PF01757">
    <property type="entry name" value="Acyl_transf_3"/>
    <property type="match status" value="1"/>
</dbReference>
<evidence type="ECO:0000313" key="5">
    <source>
        <dbReference type="Proteomes" id="UP000036313"/>
    </source>
</evidence>
<feature type="transmembrane region" description="Helical" evidence="2">
    <location>
        <begin position="344"/>
        <end position="363"/>
    </location>
</feature>
<gene>
    <name evidence="4" type="ORF">MOBUDSM44075_01104</name>
</gene>
<evidence type="ECO:0000256" key="1">
    <source>
        <dbReference type="SAM" id="MobiDB-lite"/>
    </source>
</evidence>
<protein>
    <submittedName>
        <fullName evidence="4">Acyltransferase family protein</fullName>
    </submittedName>
</protein>
<keyword evidence="2" id="KW-0812">Transmembrane</keyword>
<feature type="transmembrane region" description="Helical" evidence="2">
    <location>
        <begin position="242"/>
        <end position="261"/>
    </location>
</feature>
<keyword evidence="4" id="KW-0808">Transferase</keyword>
<dbReference type="PANTHER" id="PTHR23028:SF53">
    <property type="entry name" value="ACYL_TRANSF_3 DOMAIN-CONTAINING PROTEIN"/>
    <property type="match status" value="1"/>
</dbReference>
<dbReference type="PATRIC" id="fig|1807.14.peg.1110"/>
<dbReference type="AlphaFoldDB" id="A0A0J6Z5T4"/>
<reference evidence="4 5" key="1">
    <citation type="journal article" date="2015" name="Genome Biol. Evol.">
        <title>Characterization of Three Mycobacterium spp. with Potential Use in Bioremediation by Genome Sequencing and Comparative Genomics.</title>
        <authorList>
            <person name="Das S."/>
            <person name="Pettersson B.M."/>
            <person name="Behra P.R."/>
            <person name="Ramesh M."/>
            <person name="Dasgupta S."/>
            <person name="Bhattacharya A."/>
            <person name="Kirsebom L.A."/>
        </authorList>
    </citation>
    <scope>NUCLEOTIDE SEQUENCE [LARGE SCALE GENOMIC DNA]</scope>
    <source>
        <strain evidence="4 5">DSM 44075</strain>
    </source>
</reference>
<comment type="caution">
    <text evidence="4">The sequence shown here is derived from an EMBL/GenBank/DDBJ whole genome shotgun (WGS) entry which is preliminary data.</text>
</comment>
<keyword evidence="2" id="KW-1133">Transmembrane helix</keyword>
<sequence length="400" mass="43861">MRTGEIRALSGLRIVAALWVVLFHFRPLLAEASPGVRSALAPILNAGAQGVDLFFILSGFVLTWNYLDRMGESWSTRATLRFLWLRLARVWPVYLVTMHLAAAFAVFTLYVGRFPLPPDVIASLNALSWLKQVFLVQLWFQPYFDGSSWDGPAWSISAEWLAYLLFGGLVLVVFRIAGVTRARGLMWLAVAAALAPTLLLLAHGVFYTPWSWLPRIIMQFTAGALACAAVRRLQLSDRARQAAGLGALALGATIIGGLYLLDAYPPQDMLDAGGLVDVLFVPLVITLSIGAGTLPALLSTSVMVYLGHISFGLYMIHEIVHTMWNWAVQQFAITLVPSWSAKFTVLGLVLVSGLLAALLYHVVEEPARRWMRRMIEPRTPPAGLSASPQGRLQPVTARAG</sequence>
<dbReference type="GO" id="GO:0009103">
    <property type="term" value="P:lipopolysaccharide biosynthetic process"/>
    <property type="evidence" value="ECO:0007669"/>
    <property type="project" value="TreeGrafter"/>
</dbReference>
<dbReference type="RefSeq" id="WP_048422406.1">
    <property type="nucleotide sequence ID" value="NZ_JYNU01000006.1"/>
</dbReference>
<evidence type="ECO:0000313" key="4">
    <source>
        <dbReference type="EMBL" id="KMO79971.1"/>
    </source>
</evidence>
<feature type="transmembrane region" description="Helical" evidence="2">
    <location>
        <begin position="160"/>
        <end position="178"/>
    </location>
</feature>
<dbReference type="InterPro" id="IPR002656">
    <property type="entry name" value="Acyl_transf_3_dom"/>
</dbReference>
<feature type="transmembrane region" description="Helical" evidence="2">
    <location>
        <begin position="185"/>
        <end position="206"/>
    </location>
</feature>
<feature type="region of interest" description="Disordered" evidence="1">
    <location>
        <begin position="380"/>
        <end position="400"/>
    </location>
</feature>
<proteinExistence type="predicted"/>
<evidence type="ECO:0000256" key="2">
    <source>
        <dbReference type="SAM" id="Phobius"/>
    </source>
</evidence>
<evidence type="ECO:0000259" key="3">
    <source>
        <dbReference type="Pfam" id="PF01757"/>
    </source>
</evidence>
<feature type="transmembrane region" description="Helical" evidence="2">
    <location>
        <begin position="88"/>
        <end position="111"/>
    </location>
</feature>
<feature type="transmembrane region" description="Helical" evidence="2">
    <location>
        <begin position="305"/>
        <end position="324"/>
    </location>
</feature>
<feature type="transmembrane region" description="Helical" evidence="2">
    <location>
        <begin position="212"/>
        <end position="230"/>
    </location>
</feature>
<dbReference type="GO" id="GO:0016747">
    <property type="term" value="F:acyltransferase activity, transferring groups other than amino-acyl groups"/>
    <property type="evidence" value="ECO:0007669"/>
    <property type="project" value="InterPro"/>
</dbReference>
<dbReference type="InterPro" id="IPR050879">
    <property type="entry name" value="Acyltransferase_3"/>
</dbReference>
<keyword evidence="2" id="KW-0472">Membrane</keyword>
<dbReference type="GO" id="GO:0016020">
    <property type="term" value="C:membrane"/>
    <property type="evidence" value="ECO:0007669"/>
    <property type="project" value="TreeGrafter"/>
</dbReference>
<organism evidence="4 5">
    <name type="scientific">Mycolicibacterium obuense</name>
    <dbReference type="NCBI Taxonomy" id="1807"/>
    <lineage>
        <taxon>Bacteria</taxon>
        <taxon>Bacillati</taxon>
        <taxon>Actinomycetota</taxon>
        <taxon>Actinomycetes</taxon>
        <taxon>Mycobacteriales</taxon>
        <taxon>Mycobacteriaceae</taxon>
        <taxon>Mycolicibacterium</taxon>
    </lineage>
</organism>
<dbReference type="PANTHER" id="PTHR23028">
    <property type="entry name" value="ACETYLTRANSFERASE"/>
    <property type="match status" value="1"/>
</dbReference>
<name>A0A0J6Z5T4_9MYCO</name>
<keyword evidence="4" id="KW-0012">Acyltransferase</keyword>
<accession>A0A0J6Z5T4</accession>
<feature type="transmembrane region" description="Helical" evidence="2">
    <location>
        <begin position="46"/>
        <end position="67"/>
    </location>
</feature>
<dbReference type="Proteomes" id="UP000036313">
    <property type="component" value="Unassembled WGS sequence"/>
</dbReference>
<feature type="transmembrane region" description="Helical" evidence="2">
    <location>
        <begin position="273"/>
        <end position="298"/>
    </location>
</feature>
<feature type="domain" description="Acyltransferase 3" evidence="3">
    <location>
        <begin position="8"/>
        <end position="352"/>
    </location>
</feature>
<dbReference type="EMBL" id="JYNU01000006">
    <property type="protein sequence ID" value="KMO79971.1"/>
    <property type="molecule type" value="Genomic_DNA"/>
</dbReference>